<protein>
    <submittedName>
        <fullName evidence="4">Ferric-dicitrate binding protein FerR (Iron transport regulator)</fullName>
    </submittedName>
</protein>
<name>A0ABX0UN95_9BACT</name>
<proteinExistence type="predicted"/>
<dbReference type="Gene3D" id="3.55.50.30">
    <property type="match status" value="1"/>
</dbReference>
<comment type="caution">
    <text evidence="4">The sequence shown here is derived from an EMBL/GenBank/DDBJ whole genome shotgun (WGS) entry which is preliminary data.</text>
</comment>
<feature type="domain" description="Protein FecR C-terminal" evidence="3">
    <location>
        <begin position="293"/>
        <end position="359"/>
    </location>
</feature>
<dbReference type="InterPro" id="IPR032508">
    <property type="entry name" value="FecR_C"/>
</dbReference>
<sequence>MKNYMSYTLEDFVDDQDFIDWVQGRSDSNDFWPSYAKRFPDKAEVMKQAEQIIRTAQVHTDKVGKREIRLEVEQFLHSARNMKIVNSEVKVFTKTMLSFPNLMRASAIAAVIVFIIGLTWYLLPIEDGNFENSISEVMQNSLAQAKNDTDKPLRVVLNDNSIVVLSPQSSLSYPSVFSGSDRKVYLHGEASFSVTHRSSPFMVYTGEMVTKVMGTRFVVRSFDHDQKISVQVQSGKVSVYSTKPSISANAMEKNGVILTANQAAFFEKDKHQISKTLVANPILVNKDNKSVNFYYDEVPLPVIIRELEKGYGIPIQFDEQSFQGCRITATFSRETLFEKLDLLCKTVSATYEIVDGQIAINGSGCSSL</sequence>
<feature type="domain" description="FecR protein" evidence="2">
    <location>
        <begin position="151"/>
        <end position="237"/>
    </location>
</feature>
<evidence type="ECO:0000313" key="5">
    <source>
        <dbReference type="Proteomes" id="UP001179181"/>
    </source>
</evidence>
<dbReference type="InterPro" id="IPR006860">
    <property type="entry name" value="FecR"/>
</dbReference>
<dbReference type="Proteomes" id="UP001179181">
    <property type="component" value="Unassembled WGS sequence"/>
</dbReference>
<keyword evidence="1" id="KW-0472">Membrane</keyword>
<keyword evidence="5" id="KW-1185">Reference proteome</keyword>
<dbReference type="EMBL" id="JAASQJ010000003">
    <property type="protein sequence ID" value="NIJ54468.1"/>
    <property type="molecule type" value="Genomic_DNA"/>
</dbReference>
<keyword evidence="1" id="KW-1133">Transmembrane helix</keyword>
<gene>
    <name evidence="4" type="ORF">FHS68_003650</name>
</gene>
<dbReference type="InterPro" id="IPR012373">
    <property type="entry name" value="Ferrdict_sens_TM"/>
</dbReference>
<dbReference type="PANTHER" id="PTHR30273:SF2">
    <property type="entry name" value="PROTEIN FECR"/>
    <property type="match status" value="1"/>
</dbReference>
<dbReference type="PANTHER" id="PTHR30273">
    <property type="entry name" value="PERIPLASMIC SIGNAL SENSOR AND SIGMA FACTOR ACTIVATOR FECR-RELATED"/>
    <property type="match status" value="1"/>
</dbReference>
<feature type="transmembrane region" description="Helical" evidence="1">
    <location>
        <begin position="102"/>
        <end position="123"/>
    </location>
</feature>
<dbReference type="Pfam" id="PF04773">
    <property type="entry name" value="FecR"/>
    <property type="match status" value="1"/>
</dbReference>
<dbReference type="Gene3D" id="2.60.120.1440">
    <property type="match status" value="1"/>
</dbReference>
<reference evidence="4 5" key="1">
    <citation type="submission" date="2020-03" db="EMBL/GenBank/DDBJ databases">
        <title>Genomic Encyclopedia of Type Strains, Phase IV (KMG-IV): sequencing the most valuable type-strain genomes for metagenomic binning, comparative biology and taxonomic classification.</title>
        <authorList>
            <person name="Goeker M."/>
        </authorList>
    </citation>
    <scope>NUCLEOTIDE SEQUENCE [LARGE SCALE GENOMIC DNA]</scope>
    <source>
        <strain evidence="4 5">DSM 102865</strain>
    </source>
</reference>
<evidence type="ECO:0000259" key="3">
    <source>
        <dbReference type="Pfam" id="PF16344"/>
    </source>
</evidence>
<evidence type="ECO:0000313" key="4">
    <source>
        <dbReference type="EMBL" id="NIJ54468.1"/>
    </source>
</evidence>
<organism evidence="4 5">
    <name type="scientific">Dyadobacter arcticus</name>
    <dbReference type="NCBI Taxonomy" id="1078754"/>
    <lineage>
        <taxon>Bacteria</taxon>
        <taxon>Pseudomonadati</taxon>
        <taxon>Bacteroidota</taxon>
        <taxon>Cytophagia</taxon>
        <taxon>Cytophagales</taxon>
        <taxon>Spirosomataceae</taxon>
        <taxon>Dyadobacter</taxon>
    </lineage>
</organism>
<evidence type="ECO:0000259" key="2">
    <source>
        <dbReference type="Pfam" id="PF04773"/>
    </source>
</evidence>
<keyword evidence="1" id="KW-0812">Transmembrane</keyword>
<dbReference type="RefSeq" id="WP_167272695.1">
    <property type="nucleotide sequence ID" value="NZ_JAASQJ010000003.1"/>
</dbReference>
<evidence type="ECO:0000256" key="1">
    <source>
        <dbReference type="SAM" id="Phobius"/>
    </source>
</evidence>
<dbReference type="Pfam" id="PF16344">
    <property type="entry name" value="FecR_C"/>
    <property type="match status" value="1"/>
</dbReference>
<accession>A0ABX0UN95</accession>